<dbReference type="SUPFAM" id="SSF52540">
    <property type="entry name" value="P-loop containing nucleoside triphosphate hydrolases"/>
    <property type="match status" value="1"/>
</dbReference>
<organism evidence="4 5">
    <name type="scientific">Anaerocolumna aminovalerica</name>
    <dbReference type="NCBI Taxonomy" id="1527"/>
    <lineage>
        <taxon>Bacteria</taxon>
        <taxon>Bacillati</taxon>
        <taxon>Bacillota</taxon>
        <taxon>Clostridia</taxon>
        <taxon>Lachnospirales</taxon>
        <taxon>Lachnospiraceae</taxon>
        <taxon>Anaerocolumna</taxon>
    </lineage>
</organism>
<sequence length="314" mass="35514">MNKKDELLKIFSLKLRTMLSKVEFNYDKLQEIRLRVNGPLIVIYDNKEFFITGDSRMVEKDEDAYIILKNEIRETMEYISNFSLYAFEEEIKQGFITITGGHRVGIVGKAVLDDNKIKSIKHISFINIRLSHQIKGCGDKVLPYLLDEYNNCYHTLIISPPRCGKTTLLRDVIRQLSNGDEKRPGMTIGVVDERSEIGACYMGIPQNDLGIRTDVLDCCPKAKGMLMLIRSMSPRVIAVDEVGSGEDIDAIEYVMNCGCKLIATVHGNSIEDIKSKPILGKLVEEKLFERYILLSNAKGVGHLEDVYDANGNRI</sequence>
<dbReference type="InterPro" id="IPR045735">
    <property type="entry name" value="Spore_III_AA_AAA+_ATPase"/>
</dbReference>
<dbReference type="InterPro" id="IPR027417">
    <property type="entry name" value="P-loop_NTPase"/>
</dbReference>
<evidence type="ECO:0000256" key="1">
    <source>
        <dbReference type="ARBA" id="ARBA00022741"/>
    </source>
</evidence>
<name>A0A1I5EZ27_9FIRM</name>
<evidence type="ECO:0000313" key="4">
    <source>
        <dbReference type="EMBL" id="SFO16764.1"/>
    </source>
</evidence>
<proteinExistence type="predicted"/>
<keyword evidence="1" id="KW-0547">Nucleotide-binding</keyword>
<dbReference type="Pfam" id="PF19568">
    <property type="entry name" value="Spore_III_AA"/>
    <property type="match status" value="1"/>
</dbReference>
<feature type="domain" description="Stage III sporulation protein AA AAA+ ATPase" evidence="3">
    <location>
        <begin position="1"/>
        <end position="314"/>
    </location>
</feature>
<dbReference type="PANTHER" id="PTHR20953:SF3">
    <property type="entry name" value="P-LOOP CONTAINING NUCLEOSIDE TRIPHOSPHATE HYDROLASES SUPERFAMILY PROTEIN"/>
    <property type="match status" value="1"/>
</dbReference>
<dbReference type="RefSeq" id="WP_091686018.1">
    <property type="nucleotide sequence ID" value="NZ_BAABFM010000085.1"/>
</dbReference>
<keyword evidence="2" id="KW-0067">ATP-binding</keyword>
<dbReference type="AlphaFoldDB" id="A0A1I5EZ27"/>
<dbReference type="GO" id="GO:0005524">
    <property type="term" value="F:ATP binding"/>
    <property type="evidence" value="ECO:0007669"/>
    <property type="project" value="UniProtKB-KW"/>
</dbReference>
<evidence type="ECO:0000256" key="2">
    <source>
        <dbReference type="ARBA" id="ARBA00022840"/>
    </source>
</evidence>
<gene>
    <name evidence="4" type="ORF">SAMN04489757_11188</name>
</gene>
<reference evidence="4 5" key="1">
    <citation type="submission" date="2016-10" db="EMBL/GenBank/DDBJ databases">
        <authorList>
            <person name="de Groot N.N."/>
        </authorList>
    </citation>
    <scope>NUCLEOTIDE SEQUENCE [LARGE SCALE GENOMIC DNA]</scope>
    <source>
        <strain evidence="4 5">DSM 1283</strain>
    </source>
</reference>
<dbReference type="OrthoDB" id="9768243at2"/>
<evidence type="ECO:0000259" key="3">
    <source>
        <dbReference type="Pfam" id="PF19568"/>
    </source>
</evidence>
<dbReference type="STRING" id="1527.SAMN04489757_11188"/>
<dbReference type="InterPro" id="IPR014217">
    <property type="entry name" value="Spore_III_AA"/>
</dbReference>
<dbReference type="PANTHER" id="PTHR20953">
    <property type="entry name" value="KINASE-RELATED"/>
    <property type="match status" value="1"/>
</dbReference>
<keyword evidence="5" id="KW-1185">Reference proteome</keyword>
<dbReference type="Gene3D" id="3.40.50.300">
    <property type="entry name" value="P-loop containing nucleotide triphosphate hydrolases"/>
    <property type="match status" value="1"/>
</dbReference>
<accession>A0A1I5EZ27</accession>
<evidence type="ECO:0000313" key="5">
    <source>
        <dbReference type="Proteomes" id="UP000198806"/>
    </source>
</evidence>
<dbReference type="EMBL" id="FOWD01000011">
    <property type="protein sequence ID" value="SFO16764.1"/>
    <property type="molecule type" value="Genomic_DNA"/>
</dbReference>
<dbReference type="NCBIfam" id="TIGR02858">
    <property type="entry name" value="spore_III_AA"/>
    <property type="match status" value="1"/>
</dbReference>
<protein>
    <submittedName>
        <fullName evidence="4">Stage III sporulation protein AA</fullName>
    </submittedName>
</protein>
<dbReference type="Proteomes" id="UP000198806">
    <property type="component" value="Unassembled WGS sequence"/>
</dbReference>